<feature type="transmembrane region" description="Helical" evidence="1">
    <location>
        <begin position="21"/>
        <end position="41"/>
    </location>
</feature>
<proteinExistence type="predicted"/>
<dbReference type="EMBL" id="JAAOZC010000001">
    <property type="protein sequence ID" value="NIJ07046.1"/>
    <property type="molecule type" value="Genomic_DNA"/>
</dbReference>
<keyword evidence="1" id="KW-0472">Membrane</keyword>
<evidence type="ECO:0000313" key="3">
    <source>
        <dbReference type="Proteomes" id="UP000727456"/>
    </source>
</evidence>
<name>A0ABX0TTY6_9SPHN</name>
<reference evidence="2 3" key="1">
    <citation type="submission" date="2020-03" db="EMBL/GenBank/DDBJ databases">
        <title>Genomic Encyclopedia of Type Strains, Phase III (KMG-III): the genomes of soil and plant-associated and newly described type strains.</title>
        <authorList>
            <person name="Whitman W."/>
        </authorList>
    </citation>
    <scope>NUCLEOTIDE SEQUENCE [LARGE SCALE GENOMIC DNA]</scope>
    <source>
        <strain evidence="2 3">CECT 8804</strain>
    </source>
</reference>
<dbReference type="RefSeq" id="WP_167071864.1">
    <property type="nucleotide sequence ID" value="NZ_JAAOZC010000001.1"/>
</dbReference>
<keyword evidence="3" id="KW-1185">Reference proteome</keyword>
<sequence length="210" mass="22799">MSETPREKAEAARVRRRWLTLGELLGIAAVVISALTFWNSYRERTTSEAQHQAEQAKGSKLAATLLLKGTPAHDGRVLELAARAEGQSIDSQTIHFPAALGIDPIETSGDPRIERDWFASAVAKARHAAGLKDETGDARLPVLIESRFTADGDSRTALDRYVIGYTTDTSFLSGTRIKLHGLSRTAASKDIRSGQKAIDAAWKTELSSGR</sequence>
<protein>
    <submittedName>
        <fullName evidence="2">Uncharacterized protein</fullName>
    </submittedName>
</protein>
<accession>A0ABX0TTY6</accession>
<keyword evidence="1" id="KW-1133">Transmembrane helix</keyword>
<gene>
    <name evidence="2" type="ORF">FHS31_000628</name>
</gene>
<organism evidence="2 3">
    <name type="scientific">Sphingomonas vulcanisoli</name>
    <dbReference type="NCBI Taxonomy" id="1658060"/>
    <lineage>
        <taxon>Bacteria</taxon>
        <taxon>Pseudomonadati</taxon>
        <taxon>Pseudomonadota</taxon>
        <taxon>Alphaproteobacteria</taxon>
        <taxon>Sphingomonadales</taxon>
        <taxon>Sphingomonadaceae</taxon>
        <taxon>Sphingomonas</taxon>
    </lineage>
</organism>
<dbReference type="Proteomes" id="UP000727456">
    <property type="component" value="Unassembled WGS sequence"/>
</dbReference>
<comment type="caution">
    <text evidence="2">The sequence shown here is derived from an EMBL/GenBank/DDBJ whole genome shotgun (WGS) entry which is preliminary data.</text>
</comment>
<evidence type="ECO:0000313" key="2">
    <source>
        <dbReference type="EMBL" id="NIJ07046.1"/>
    </source>
</evidence>
<evidence type="ECO:0000256" key="1">
    <source>
        <dbReference type="SAM" id="Phobius"/>
    </source>
</evidence>
<keyword evidence="1" id="KW-0812">Transmembrane</keyword>